<dbReference type="Proteomes" id="UP000637788">
    <property type="component" value="Unassembled WGS sequence"/>
</dbReference>
<dbReference type="GO" id="GO:0004803">
    <property type="term" value="F:transposase activity"/>
    <property type="evidence" value="ECO:0007669"/>
    <property type="project" value="InterPro"/>
</dbReference>
<evidence type="ECO:0000259" key="2">
    <source>
        <dbReference type="Pfam" id="PF01609"/>
    </source>
</evidence>
<dbReference type="AlphaFoldDB" id="A0A917R139"/>
<comment type="caution">
    <text evidence="3">The sequence shown here is derived from an EMBL/GenBank/DDBJ whole genome shotgun (WGS) entry which is preliminary data.</text>
</comment>
<evidence type="ECO:0000313" key="3">
    <source>
        <dbReference type="EMBL" id="GGK82712.1"/>
    </source>
</evidence>
<accession>A0A917R139</accession>
<feature type="region of interest" description="Disordered" evidence="1">
    <location>
        <begin position="60"/>
        <end position="91"/>
    </location>
</feature>
<name>A0A917R139_9ACTN</name>
<organism evidence="3 4">
    <name type="scientific">Streptomyces flaveus</name>
    <dbReference type="NCBI Taxonomy" id="66370"/>
    <lineage>
        <taxon>Bacteria</taxon>
        <taxon>Bacillati</taxon>
        <taxon>Actinomycetota</taxon>
        <taxon>Actinomycetes</taxon>
        <taxon>Kitasatosporales</taxon>
        <taxon>Streptomycetaceae</taxon>
        <taxon>Streptomyces</taxon>
        <taxon>Streptomyces aurantiacus group</taxon>
    </lineage>
</organism>
<dbReference type="PANTHER" id="PTHR30007">
    <property type="entry name" value="PHP DOMAIN PROTEIN"/>
    <property type="match status" value="1"/>
</dbReference>
<feature type="domain" description="Transposase IS4-like" evidence="2">
    <location>
        <begin position="2"/>
        <end position="65"/>
    </location>
</feature>
<feature type="region of interest" description="Disordered" evidence="1">
    <location>
        <begin position="1"/>
        <end position="29"/>
    </location>
</feature>
<reference evidence="3" key="2">
    <citation type="submission" date="2020-09" db="EMBL/GenBank/DDBJ databases">
        <authorList>
            <person name="Sun Q."/>
            <person name="Ohkuma M."/>
        </authorList>
    </citation>
    <scope>NUCLEOTIDE SEQUENCE</scope>
    <source>
        <strain evidence="3">JCM 3035</strain>
    </source>
</reference>
<proteinExistence type="predicted"/>
<protein>
    <recommendedName>
        <fullName evidence="2">Transposase IS4-like domain-containing protein</fullName>
    </recommendedName>
</protein>
<gene>
    <name evidence="3" type="ORF">GCM10010094_49800</name>
</gene>
<dbReference type="Pfam" id="PF01609">
    <property type="entry name" value="DDE_Tnp_1"/>
    <property type="match status" value="1"/>
</dbReference>
<reference evidence="3" key="1">
    <citation type="journal article" date="2014" name="Int. J. Syst. Evol. Microbiol.">
        <title>Complete genome sequence of Corynebacterium casei LMG S-19264T (=DSM 44701T), isolated from a smear-ripened cheese.</title>
        <authorList>
            <consortium name="US DOE Joint Genome Institute (JGI-PGF)"/>
            <person name="Walter F."/>
            <person name="Albersmeier A."/>
            <person name="Kalinowski J."/>
            <person name="Ruckert C."/>
        </authorList>
    </citation>
    <scope>NUCLEOTIDE SEQUENCE</scope>
    <source>
        <strain evidence="3">JCM 3035</strain>
    </source>
</reference>
<sequence>MVDSRSLRAADTVGADGQGRDGGKKVAGRKGHVAVDCPGLLLVVLVTAASVQDRDATWRRMRTAKRPDQCASSPDSGVSAGTSAYEVADRT</sequence>
<evidence type="ECO:0000256" key="1">
    <source>
        <dbReference type="SAM" id="MobiDB-lite"/>
    </source>
</evidence>
<dbReference type="PANTHER" id="PTHR30007:SF0">
    <property type="entry name" value="TRANSPOSASE"/>
    <property type="match status" value="1"/>
</dbReference>
<dbReference type="InterPro" id="IPR002559">
    <property type="entry name" value="Transposase_11"/>
</dbReference>
<feature type="compositionally biased region" description="Polar residues" evidence="1">
    <location>
        <begin position="70"/>
        <end position="82"/>
    </location>
</feature>
<dbReference type="GO" id="GO:0006313">
    <property type="term" value="P:DNA transposition"/>
    <property type="evidence" value="ECO:0007669"/>
    <property type="project" value="InterPro"/>
</dbReference>
<evidence type="ECO:0000313" key="4">
    <source>
        <dbReference type="Proteomes" id="UP000637788"/>
    </source>
</evidence>
<dbReference type="EMBL" id="BMPQ01000013">
    <property type="protein sequence ID" value="GGK82712.1"/>
    <property type="molecule type" value="Genomic_DNA"/>
</dbReference>
<dbReference type="GO" id="GO:0003677">
    <property type="term" value="F:DNA binding"/>
    <property type="evidence" value="ECO:0007669"/>
    <property type="project" value="InterPro"/>
</dbReference>
<keyword evidence="4" id="KW-1185">Reference proteome</keyword>